<dbReference type="PANTHER" id="PTHR43684:SF1">
    <property type="entry name" value="ENOYL-COA DELTA ISOMERASE 2"/>
    <property type="match status" value="1"/>
</dbReference>
<evidence type="ECO:0000256" key="3">
    <source>
        <dbReference type="ARBA" id="ARBA00005254"/>
    </source>
</evidence>
<proteinExistence type="inferred from homology"/>
<dbReference type="EMBL" id="FQNC01000018">
    <property type="protein sequence ID" value="SGY21494.1"/>
    <property type="molecule type" value="Genomic_DNA"/>
</dbReference>
<organism evidence="6 7">
    <name type="scientific">Microbotryum silenes-dioicae</name>
    <dbReference type="NCBI Taxonomy" id="796604"/>
    <lineage>
        <taxon>Eukaryota</taxon>
        <taxon>Fungi</taxon>
        <taxon>Dikarya</taxon>
        <taxon>Basidiomycota</taxon>
        <taxon>Pucciniomycotina</taxon>
        <taxon>Microbotryomycetes</taxon>
        <taxon>Microbotryales</taxon>
        <taxon>Microbotryaceae</taxon>
        <taxon>Microbotryum</taxon>
    </lineage>
</organism>
<dbReference type="Pfam" id="PF00378">
    <property type="entry name" value="ECH_1"/>
    <property type="match status" value="1"/>
</dbReference>
<dbReference type="InterPro" id="IPR001753">
    <property type="entry name" value="Enoyl-CoA_hydra/iso"/>
</dbReference>
<dbReference type="SUPFAM" id="SSF52096">
    <property type="entry name" value="ClpP/crotonase"/>
    <property type="match status" value="1"/>
</dbReference>
<dbReference type="InterPro" id="IPR029045">
    <property type="entry name" value="ClpP/crotonase-like_dom_sf"/>
</dbReference>
<dbReference type="InterPro" id="IPR051053">
    <property type="entry name" value="ECH/Chromodomain_protein"/>
</dbReference>
<evidence type="ECO:0000256" key="4">
    <source>
        <dbReference type="ARBA" id="ARBA00023140"/>
    </source>
</evidence>
<evidence type="ECO:0000313" key="7">
    <source>
        <dbReference type="Proteomes" id="UP000249464"/>
    </source>
</evidence>
<dbReference type="GO" id="GO:0006635">
    <property type="term" value="P:fatty acid beta-oxidation"/>
    <property type="evidence" value="ECO:0007669"/>
    <property type="project" value="TreeGrafter"/>
</dbReference>
<keyword evidence="4" id="KW-0576">Peroxisome</keyword>
<keyword evidence="5" id="KW-0413">Isomerase</keyword>
<dbReference type="Gene3D" id="3.90.226.10">
    <property type="entry name" value="2-enoyl-CoA Hydratase, Chain A, domain 1"/>
    <property type="match status" value="1"/>
</dbReference>
<dbReference type="CDD" id="cd06558">
    <property type="entry name" value="crotonase-like"/>
    <property type="match status" value="1"/>
</dbReference>
<dbReference type="FunFam" id="3.90.226.10:FF:000048">
    <property type="entry name" value="3,2-trans-enoyl-CoA isomerase"/>
    <property type="match status" value="1"/>
</dbReference>
<reference evidence="6 7" key="1">
    <citation type="submission" date="2016-11" db="EMBL/GenBank/DDBJ databases">
        <authorList>
            <person name="Jaros S."/>
            <person name="Januszkiewicz K."/>
            <person name="Wedrychowicz H."/>
        </authorList>
    </citation>
    <scope>NUCLEOTIDE SEQUENCE [LARGE SCALE GENOMIC DNA]</scope>
</reference>
<dbReference type="PANTHER" id="PTHR43684">
    <property type="match status" value="1"/>
</dbReference>
<accession>A0A2X0LZM4</accession>
<dbReference type="AlphaFoldDB" id="A0A2X0LZM4"/>
<evidence type="ECO:0000256" key="1">
    <source>
        <dbReference type="ARBA" id="ARBA00004275"/>
    </source>
</evidence>
<dbReference type="STRING" id="796604.A0A2X0LZM4"/>
<dbReference type="GO" id="GO:0004165">
    <property type="term" value="F:delta(3)-delta(2)-enoyl-CoA isomerase activity"/>
    <property type="evidence" value="ECO:0007669"/>
    <property type="project" value="UniProtKB-ARBA"/>
</dbReference>
<evidence type="ECO:0000256" key="5">
    <source>
        <dbReference type="ARBA" id="ARBA00023235"/>
    </source>
</evidence>
<evidence type="ECO:0000256" key="2">
    <source>
        <dbReference type="ARBA" id="ARBA00005005"/>
    </source>
</evidence>
<comment type="similarity">
    <text evidence="3">Belongs to the enoyl-CoA hydratase/isomerase family.</text>
</comment>
<comment type="subcellular location">
    <subcellularLocation>
        <location evidence="1">Peroxisome</location>
    </subcellularLocation>
</comment>
<evidence type="ECO:0000313" key="6">
    <source>
        <dbReference type="EMBL" id="SGY21494.1"/>
    </source>
</evidence>
<keyword evidence="7" id="KW-1185">Reference proteome</keyword>
<dbReference type="Proteomes" id="UP000249464">
    <property type="component" value="Unassembled WGS sequence"/>
</dbReference>
<comment type="pathway">
    <text evidence="2">Lipid metabolism; fatty acid beta-oxidation.</text>
</comment>
<dbReference type="GO" id="GO:0005782">
    <property type="term" value="C:peroxisomal matrix"/>
    <property type="evidence" value="ECO:0007669"/>
    <property type="project" value="TreeGrafter"/>
</dbReference>
<protein>
    <submittedName>
        <fullName evidence="6">BQ5605_C016g08243 protein</fullName>
    </submittedName>
</protein>
<name>A0A2X0LZM4_9BASI</name>
<sequence length="272" mass="29662">MTWPSSSSSEPILLDIKGPYAIITLNQPAKKNALDLVLYKRLSTLIQSVDANPSVYITVLTGRGDFFSAGADVKQARAQIGEEDVRGSTLRRLTESNLDLARALYRHSKILVAALNGPAIGLSAALLGHFDFVYAVENAYILTPFSALSIVAEGGSSLSFPRRMGIVKANEALILGKKLGASELQQNGFFNKIFPQSSDAAFLQSLMTYLKEKFATLDLDACLKTKQLIKQTLPDPDPSNIRELFAAAEQFASGRPQQKFADIAAKKMRHKL</sequence>
<gene>
    <name evidence="6" type="primary">BQ5605_C016g08243</name>
    <name evidence="6" type="ORF">BQ5605_C016G08243</name>
</gene>